<dbReference type="PANTHER" id="PTHR48106">
    <property type="entry name" value="QUINONE OXIDOREDUCTASE PIG3-RELATED"/>
    <property type="match status" value="1"/>
</dbReference>
<dbReference type="SUPFAM" id="SSF50129">
    <property type="entry name" value="GroES-like"/>
    <property type="match status" value="1"/>
</dbReference>
<gene>
    <name evidence="4" type="ORF">FGK64_19955</name>
</gene>
<dbReference type="Gene3D" id="3.90.180.10">
    <property type="entry name" value="Medium-chain alcohol dehydrogenases, catalytic domain"/>
    <property type="match status" value="1"/>
</dbReference>
<dbReference type="PROSITE" id="PS01162">
    <property type="entry name" value="QOR_ZETA_CRYSTAL"/>
    <property type="match status" value="1"/>
</dbReference>
<feature type="domain" description="Enoyl reductase (ER)" evidence="3">
    <location>
        <begin position="10"/>
        <end position="318"/>
    </location>
</feature>
<evidence type="ECO:0000256" key="2">
    <source>
        <dbReference type="ARBA" id="ARBA00023002"/>
    </source>
</evidence>
<keyword evidence="2" id="KW-0560">Oxidoreductase</keyword>
<dbReference type="EMBL" id="VCPC01000005">
    <property type="protein sequence ID" value="TMV09362.1"/>
    <property type="molecule type" value="Genomic_DNA"/>
</dbReference>
<proteinExistence type="predicted"/>
<dbReference type="RefSeq" id="WP_138865633.1">
    <property type="nucleotide sequence ID" value="NZ_VCPC01000005.1"/>
</dbReference>
<dbReference type="InterPro" id="IPR011032">
    <property type="entry name" value="GroES-like_sf"/>
</dbReference>
<dbReference type="Proteomes" id="UP001191082">
    <property type="component" value="Unassembled WGS sequence"/>
</dbReference>
<dbReference type="Gene3D" id="3.40.50.720">
    <property type="entry name" value="NAD(P)-binding Rossmann-like Domain"/>
    <property type="match status" value="1"/>
</dbReference>
<name>A0ABY2X268_9RHOB</name>
<keyword evidence="1" id="KW-0521">NADP</keyword>
<evidence type="ECO:0000313" key="5">
    <source>
        <dbReference type="Proteomes" id="UP001191082"/>
    </source>
</evidence>
<dbReference type="InterPro" id="IPR036291">
    <property type="entry name" value="NAD(P)-bd_dom_sf"/>
</dbReference>
<dbReference type="SUPFAM" id="SSF51735">
    <property type="entry name" value="NAD(P)-binding Rossmann-fold domains"/>
    <property type="match status" value="1"/>
</dbReference>
<dbReference type="InterPro" id="IPR020843">
    <property type="entry name" value="ER"/>
</dbReference>
<keyword evidence="5" id="KW-1185">Reference proteome</keyword>
<dbReference type="InterPro" id="IPR013154">
    <property type="entry name" value="ADH-like_N"/>
</dbReference>
<dbReference type="InterPro" id="IPR002364">
    <property type="entry name" value="Quin_OxRdtase/zeta-crystal_CS"/>
</dbReference>
<dbReference type="Pfam" id="PF08240">
    <property type="entry name" value="ADH_N"/>
    <property type="match status" value="1"/>
</dbReference>
<evidence type="ECO:0000259" key="3">
    <source>
        <dbReference type="SMART" id="SM00829"/>
    </source>
</evidence>
<protein>
    <submittedName>
        <fullName evidence="4">Zinc-binding dehydrogenase</fullName>
    </submittedName>
</protein>
<dbReference type="SMART" id="SM00829">
    <property type="entry name" value="PKS_ER"/>
    <property type="match status" value="1"/>
</dbReference>
<evidence type="ECO:0000256" key="1">
    <source>
        <dbReference type="ARBA" id="ARBA00022857"/>
    </source>
</evidence>
<comment type="caution">
    <text evidence="4">The sequence shown here is derived from an EMBL/GenBank/DDBJ whole genome shotgun (WGS) entry which is preliminary data.</text>
</comment>
<accession>A0ABY2X268</accession>
<organism evidence="4 5">
    <name type="scientific">Arenibacterium halophilum</name>
    <dbReference type="NCBI Taxonomy" id="2583821"/>
    <lineage>
        <taxon>Bacteria</taxon>
        <taxon>Pseudomonadati</taxon>
        <taxon>Pseudomonadota</taxon>
        <taxon>Alphaproteobacteria</taxon>
        <taxon>Rhodobacterales</taxon>
        <taxon>Paracoccaceae</taxon>
        <taxon>Arenibacterium</taxon>
    </lineage>
</organism>
<evidence type="ECO:0000313" key="4">
    <source>
        <dbReference type="EMBL" id="TMV09362.1"/>
    </source>
</evidence>
<dbReference type="InterPro" id="IPR013149">
    <property type="entry name" value="ADH-like_C"/>
</dbReference>
<sequence length="320" mass="32878">MKAAFYSETGGPDVLQYGEVAEPVCGPGDIAIRVAAVSVEGGDLLHRRITPVEGGQRIGGYQAAGIVTEVGADVVGIAPGDSVVGFNWSGSHAEVFVVPAHFAYPVPAGADLAMAATVPVAFGTAHDALMSYGALKSGETVLIHGAAGGVGIALVQIAKRAGATVIGTASSADKMQRIKDLGCDHVINGREGDIRAEVMRLTGESGADLAVDLIGGPKFAEVLAALRPRGRMVLVGFASGTQPVLDPAVIRQSGLSITGLMFGKVMHLPETRAMIAGLLVDVAKGALTMPIDRTFPLSEAAEAHRHIEDNHPFGKVVLIP</sequence>
<reference evidence="4 5" key="1">
    <citation type="submission" date="2019-05" db="EMBL/GenBank/DDBJ databases">
        <title>Marivita sp. nov. isolated from sea sediment.</title>
        <authorList>
            <person name="Kim W."/>
        </authorList>
    </citation>
    <scope>NUCLEOTIDE SEQUENCE [LARGE SCALE GENOMIC DNA]</scope>
    <source>
        <strain evidence="4 5">CAU 1492</strain>
    </source>
</reference>
<dbReference type="Pfam" id="PF00107">
    <property type="entry name" value="ADH_zinc_N"/>
    <property type="match status" value="1"/>
</dbReference>